<evidence type="ECO:0000313" key="2">
    <source>
        <dbReference type="EMBL" id="SMQ58180.1"/>
    </source>
</evidence>
<dbReference type="InterPro" id="IPR042047">
    <property type="entry name" value="SleB_dom1"/>
</dbReference>
<gene>
    <name evidence="2" type="ORF">SAMN06297468_0125</name>
</gene>
<dbReference type="EMBL" id="FXWG01000001">
    <property type="protein sequence ID" value="SMQ58180.1"/>
    <property type="molecule type" value="Genomic_DNA"/>
</dbReference>
<keyword evidence="2" id="KW-0378">Hydrolase</keyword>
<reference evidence="3" key="1">
    <citation type="submission" date="2017-04" db="EMBL/GenBank/DDBJ databases">
        <authorList>
            <person name="Varghese N."/>
            <person name="Submissions S."/>
        </authorList>
    </citation>
    <scope>NUCLEOTIDE SEQUENCE [LARGE SCALE GENOMIC DNA]</scope>
</reference>
<feature type="domain" description="Cell wall hydrolase SleB" evidence="1">
    <location>
        <begin position="145"/>
        <end position="254"/>
    </location>
</feature>
<dbReference type="Gene3D" id="1.10.10.2520">
    <property type="entry name" value="Cell wall hydrolase SleB, domain 1"/>
    <property type="match status" value="1"/>
</dbReference>
<keyword evidence="3" id="KW-1185">Reference proteome</keyword>
<proteinExistence type="predicted"/>
<protein>
    <submittedName>
        <fullName evidence="2">Cell Wall Hydrolase</fullName>
    </submittedName>
</protein>
<accession>A0A1Y6EB87</accession>
<organism evidence="2 3">
    <name type="scientific">Altererythrobacter xiamenensis</name>
    <dbReference type="NCBI Taxonomy" id="1316679"/>
    <lineage>
        <taxon>Bacteria</taxon>
        <taxon>Pseudomonadati</taxon>
        <taxon>Pseudomonadota</taxon>
        <taxon>Alphaproteobacteria</taxon>
        <taxon>Sphingomonadales</taxon>
        <taxon>Erythrobacteraceae</taxon>
        <taxon>Altererythrobacter</taxon>
    </lineage>
</organism>
<dbReference type="GO" id="GO:0016787">
    <property type="term" value="F:hydrolase activity"/>
    <property type="evidence" value="ECO:0007669"/>
    <property type="project" value="UniProtKB-KW"/>
</dbReference>
<dbReference type="Proteomes" id="UP000194420">
    <property type="component" value="Unassembled WGS sequence"/>
</dbReference>
<name>A0A1Y6EB87_9SPHN</name>
<dbReference type="Pfam" id="PF07486">
    <property type="entry name" value="Hydrolase_2"/>
    <property type="match status" value="1"/>
</dbReference>
<dbReference type="RefSeq" id="WP_234989870.1">
    <property type="nucleotide sequence ID" value="NZ_FXWG01000001.1"/>
</dbReference>
<sequence length="360" mass="37968">MKQQFARLVRGLTAKPASPSRGDKRLLALAAIIGVPAFAAPADWSAASETATDTAQMAQQAELMPFETAGQSFPGSAFYYLEDAPELALALPTIDPTEKPAAPGELGRVLDHGPAARAFLSTATGMDKARAQRCMAQAIYYEAASESEAGQKAVAQVVLNRVAHSAWPNSVCGVVFEGSTRRTGCQFSFTCDGSMARKPGRAAWDRAQRIAARALSGEVYEPVGLATHYHTNWVNPYWAKSLDHIGTIGAHRFYRWRGANGRPAAFQARYAGVESTYRANLTGPVTGSAPIGSAAAYAPLPASVPATAEATTSADRIVDLPKSGTVASTAHMGAGQIREEYANVGKWLDQPGKAATALGQ</sequence>
<evidence type="ECO:0000313" key="3">
    <source>
        <dbReference type="Proteomes" id="UP000194420"/>
    </source>
</evidence>
<evidence type="ECO:0000259" key="1">
    <source>
        <dbReference type="Pfam" id="PF07486"/>
    </source>
</evidence>
<dbReference type="AlphaFoldDB" id="A0A1Y6EB87"/>
<dbReference type="InterPro" id="IPR011105">
    <property type="entry name" value="Cell_wall_hydrolase_SleB"/>
</dbReference>